<evidence type="ECO:0000313" key="3">
    <source>
        <dbReference type="EMBL" id="SFC25304.1"/>
    </source>
</evidence>
<accession>A0A1I1HMW9</accession>
<sequence length="282" mass="31652">MTRFKQKNLLMWAIVSIGQLLIMACSGDLDIDSYGGPEETEADVTISVRGRTNGEPLSNVNLNVYEKPRGQEDFSLIYEGQTNEAGILVLEGVTVPNILQVEVDDTRFPGGSPLTTKVLGQKSAAIDMEVSTRWDRESVMNTDGWDVLGVSSYHQTTNPTQNIGANVLQNNTQIWHTNYAGGATPYPHWLIIDMKTERFVNGFGMTQRASNNGPIKRLEFHVSTDNEHWEKVIDTEIPLTNPGIWHTFQLESRVRARYIKFIATEPHIVANQFINVEQIGVY</sequence>
<reference evidence="3 4" key="1">
    <citation type="submission" date="2016-10" db="EMBL/GenBank/DDBJ databases">
        <authorList>
            <person name="de Groot N.N."/>
        </authorList>
    </citation>
    <scope>NUCLEOTIDE SEQUENCE [LARGE SCALE GENOMIC DNA]</scope>
    <source>
        <strain evidence="3 4">DSM 22900</strain>
    </source>
</reference>
<gene>
    <name evidence="3" type="ORF">SAMN05421747_10718</name>
</gene>
<evidence type="ECO:0000313" key="4">
    <source>
        <dbReference type="Proteomes" id="UP000199577"/>
    </source>
</evidence>
<feature type="chain" id="PRO_5011749971" evidence="1">
    <location>
        <begin position="25"/>
        <end position="282"/>
    </location>
</feature>
<dbReference type="SUPFAM" id="SSF49785">
    <property type="entry name" value="Galactose-binding domain-like"/>
    <property type="match status" value="1"/>
</dbReference>
<dbReference type="InterPro" id="IPR000421">
    <property type="entry name" value="FA58C"/>
</dbReference>
<keyword evidence="4" id="KW-1185">Reference proteome</keyword>
<evidence type="ECO:0000259" key="2">
    <source>
        <dbReference type="PROSITE" id="PS50022"/>
    </source>
</evidence>
<dbReference type="PROSITE" id="PS51257">
    <property type="entry name" value="PROKAR_LIPOPROTEIN"/>
    <property type="match status" value="1"/>
</dbReference>
<protein>
    <submittedName>
        <fullName evidence="3">F5/8 type C domain-containing protein</fullName>
    </submittedName>
</protein>
<dbReference type="InterPro" id="IPR008979">
    <property type="entry name" value="Galactose-bd-like_sf"/>
</dbReference>
<dbReference type="EMBL" id="FOLL01000007">
    <property type="protein sequence ID" value="SFC25304.1"/>
    <property type="molecule type" value="Genomic_DNA"/>
</dbReference>
<feature type="signal peptide" evidence="1">
    <location>
        <begin position="1"/>
        <end position="24"/>
    </location>
</feature>
<proteinExistence type="predicted"/>
<dbReference type="Pfam" id="PF00754">
    <property type="entry name" value="F5_F8_type_C"/>
    <property type="match status" value="1"/>
</dbReference>
<dbReference type="Gene3D" id="2.60.120.260">
    <property type="entry name" value="Galactose-binding domain-like"/>
    <property type="match status" value="1"/>
</dbReference>
<keyword evidence="1" id="KW-0732">Signal</keyword>
<dbReference type="PROSITE" id="PS50022">
    <property type="entry name" value="FA58C_3"/>
    <property type="match status" value="1"/>
</dbReference>
<dbReference type="STRING" id="623281.SAMN05421747_10718"/>
<evidence type="ECO:0000256" key="1">
    <source>
        <dbReference type="SAM" id="SignalP"/>
    </source>
</evidence>
<name>A0A1I1HMW9_9SPHI</name>
<organism evidence="3 4">
    <name type="scientific">Parapedobacter composti</name>
    <dbReference type="NCBI Taxonomy" id="623281"/>
    <lineage>
        <taxon>Bacteria</taxon>
        <taxon>Pseudomonadati</taxon>
        <taxon>Bacteroidota</taxon>
        <taxon>Sphingobacteriia</taxon>
        <taxon>Sphingobacteriales</taxon>
        <taxon>Sphingobacteriaceae</taxon>
        <taxon>Parapedobacter</taxon>
    </lineage>
</organism>
<dbReference type="RefSeq" id="WP_170845682.1">
    <property type="nucleotide sequence ID" value="NZ_FOLL01000007.1"/>
</dbReference>
<dbReference type="AlphaFoldDB" id="A0A1I1HMW9"/>
<feature type="domain" description="F5/8 type C" evidence="2">
    <location>
        <begin position="135"/>
        <end position="281"/>
    </location>
</feature>
<dbReference type="Proteomes" id="UP000199577">
    <property type="component" value="Unassembled WGS sequence"/>
</dbReference>